<organism evidence="3 4">
    <name type="scientific">Teredinibacter turnerae (strain ATCC 39867 / T7901)</name>
    <dbReference type="NCBI Taxonomy" id="377629"/>
    <lineage>
        <taxon>Bacteria</taxon>
        <taxon>Pseudomonadati</taxon>
        <taxon>Pseudomonadota</taxon>
        <taxon>Gammaproteobacteria</taxon>
        <taxon>Cellvibrionales</taxon>
        <taxon>Cellvibrionaceae</taxon>
        <taxon>Teredinibacter</taxon>
    </lineage>
</organism>
<dbReference type="RefSeq" id="WP_015819839.1">
    <property type="nucleotide sequence ID" value="NC_012997.1"/>
</dbReference>
<keyword evidence="2" id="KW-0812">Transmembrane</keyword>
<dbReference type="eggNOG" id="COG0457">
    <property type="taxonomic scope" value="Bacteria"/>
</dbReference>
<dbReference type="SUPFAM" id="SSF48452">
    <property type="entry name" value="TPR-like"/>
    <property type="match status" value="1"/>
</dbReference>
<reference evidence="3 4" key="1">
    <citation type="journal article" date="2009" name="PLoS ONE">
        <title>The complete genome of Teredinibacter turnerae T7901: an intracellular endosymbiont of marine wood-boring bivalves (shipworms).</title>
        <authorList>
            <person name="Yang J.C."/>
            <person name="Madupu R."/>
            <person name="Durkin A.S."/>
            <person name="Ekborg N.A."/>
            <person name="Pedamallu C.S."/>
            <person name="Hostetler J.B."/>
            <person name="Radune D."/>
            <person name="Toms B.S."/>
            <person name="Henrissat B."/>
            <person name="Coutinho P.M."/>
            <person name="Schwarz S."/>
            <person name="Field L."/>
            <person name="Trindade-Silva A.E."/>
            <person name="Soares C.A.G."/>
            <person name="Elshahawi S."/>
            <person name="Hanora A."/>
            <person name="Schmidt E.W."/>
            <person name="Haygood M.G."/>
            <person name="Posfai J."/>
            <person name="Benner J."/>
            <person name="Madinger C."/>
            <person name="Nove J."/>
            <person name="Anton B."/>
            <person name="Chaudhary K."/>
            <person name="Foster J."/>
            <person name="Holman A."/>
            <person name="Kumar S."/>
            <person name="Lessard P.A."/>
            <person name="Luyten Y.A."/>
            <person name="Slatko B."/>
            <person name="Wood N."/>
            <person name="Wu B."/>
            <person name="Teplitski M."/>
            <person name="Mougous J.D."/>
            <person name="Ward N."/>
            <person name="Eisen J.A."/>
            <person name="Badger J.H."/>
            <person name="Distel D.L."/>
        </authorList>
    </citation>
    <scope>NUCLEOTIDE SEQUENCE [LARGE SCALE GENOMIC DNA]</scope>
    <source>
        <strain evidence="4">ATCC 39867 / T7901</strain>
    </source>
</reference>
<dbReference type="KEGG" id="ttu:TERTU_1102"/>
<name>C5BR25_TERTT</name>
<dbReference type="STRING" id="377629.TERTU_1102"/>
<dbReference type="OrthoDB" id="5406098at2"/>
<feature type="compositionally biased region" description="Polar residues" evidence="1">
    <location>
        <begin position="65"/>
        <end position="81"/>
    </location>
</feature>
<keyword evidence="2" id="KW-1133">Transmembrane helix</keyword>
<feature type="region of interest" description="Disordered" evidence="1">
    <location>
        <begin position="129"/>
        <end position="152"/>
    </location>
</feature>
<dbReference type="InterPro" id="IPR011990">
    <property type="entry name" value="TPR-like_helical_dom_sf"/>
</dbReference>
<feature type="region of interest" description="Disordered" evidence="1">
    <location>
        <begin position="65"/>
        <end position="90"/>
    </location>
</feature>
<keyword evidence="4" id="KW-1185">Reference proteome</keyword>
<dbReference type="AlphaFoldDB" id="C5BR25"/>
<dbReference type="EMBL" id="CP001614">
    <property type="protein sequence ID" value="ACR13724.1"/>
    <property type="molecule type" value="Genomic_DNA"/>
</dbReference>
<protein>
    <submittedName>
        <fullName evidence="3">MSHA biogenesis protein, MshN</fullName>
    </submittedName>
</protein>
<accession>C5BR25</accession>
<dbReference type="Gene3D" id="1.25.40.10">
    <property type="entry name" value="Tetratricopeptide repeat domain"/>
    <property type="match status" value="1"/>
</dbReference>
<evidence type="ECO:0000313" key="4">
    <source>
        <dbReference type="Proteomes" id="UP000009080"/>
    </source>
</evidence>
<evidence type="ECO:0000256" key="1">
    <source>
        <dbReference type="SAM" id="MobiDB-lite"/>
    </source>
</evidence>
<proteinExistence type="predicted"/>
<feature type="transmembrane region" description="Helical" evidence="2">
    <location>
        <begin position="39"/>
        <end position="61"/>
    </location>
</feature>
<evidence type="ECO:0000313" key="3">
    <source>
        <dbReference type="EMBL" id="ACR13724.1"/>
    </source>
</evidence>
<dbReference type="Proteomes" id="UP000009080">
    <property type="component" value="Chromosome"/>
</dbReference>
<evidence type="ECO:0000256" key="2">
    <source>
        <dbReference type="SAM" id="Phobius"/>
    </source>
</evidence>
<dbReference type="HOGENOM" id="CLU_563691_0_0_6"/>
<gene>
    <name evidence="3" type="ordered locus">TERTU_1102</name>
</gene>
<keyword evidence="2" id="KW-0472">Membrane</keyword>
<sequence length="475" mass="51649">MSLINDMLRDLDAREKSPSAELENHLGGDRIRIRGYRAWPLFFIAIALALTVGFDLLPGAFTSPSDTSTLPSRVVETSSVRTGTSGDTTKTATFDVNEVAAVIASEQPNNVNPVAPQPSDTKHTLAEKTLPSSSGLNVKSPEGEHTGSTGFRSSREKWLSLAALAYEQNRLTLPLENNALYFYRQVLAQMPDDEQAQQGIEKIQQRYKQLLAAAAAKADLERLTFLLGRAERAGFDIHPENYAVTVAQTTEKNNGAGQVAITQSLSSQEDAVCADAERMIAAGNGAQAMRVLEAFIAREADAEKARELLFQAYLDSARYADAKAVVDNWATPPVRKQLLDAKWFVAQGEIAQGLGVLEQTSVKRLESMYAAGIISQSLFEQFNALLAALYRSAGNTLAAAERYQALIAMAPSNFAYWLGYALCSDELGHAENALAAYRQVLSDSQLDQSAHTYVTQRVRQLTALAQRDDGIASGH</sequence>